<evidence type="ECO:0000256" key="2">
    <source>
        <dbReference type="ARBA" id="ARBA00022692"/>
    </source>
</evidence>
<dbReference type="PROSITE" id="PS51924">
    <property type="entry name" value="COV_S2_HR2"/>
    <property type="match status" value="1"/>
</dbReference>
<dbReference type="GO" id="GO:0075509">
    <property type="term" value="P:endocytosis involved in viral entry into host cell"/>
    <property type="evidence" value="ECO:0007669"/>
    <property type="project" value="InterPro"/>
</dbReference>
<dbReference type="CDD" id="cd22376">
    <property type="entry name" value="PDEV-like_Spike_SD1-2_S1-2_S2"/>
    <property type="match status" value="1"/>
</dbReference>
<protein>
    <submittedName>
        <fullName evidence="17">Spike protein</fullName>
    </submittedName>
</protein>
<keyword evidence="3" id="KW-0732">Signal</keyword>
<dbReference type="GO" id="GO:0046813">
    <property type="term" value="P:receptor-mediated virion attachment to host cell"/>
    <property type="evidence" value="ECO:0007669"/>
    <property type="project" value="InterPro"/>
</dbReference>
<evidence type="ECO:0000256" key="7">
    <source>
        <dbReference type="ARBA" id="ARBA00022879"/>
    </source>
</evidence>
<accession>A0AA49ECY1</accession>
<organism evidence="17">
    <name type="scientific">Bat Coronavirus MrGD17</name>
    <dbReference type="NCBI Taxonomy" id="3018855"/>
    <lineage>
        <taxon>Viruses</taxon>
        <taxon>Riboviria</taxon>
        <taxon>Orthornavirae</taxon>
        <taxon>Pisuviricota</taxon>
        <taxon>Pisoniviricetes</taxon>
        <taxon>Nidovirales</taxon>
        <taxon>Cornidovirineae</taxon>
        <taxon>Coronaviridae</taxon>
        <taxon>Orthocoronavirinae</taxon>
    </lineage>
</organism>
<keyword evidence="6" id="KW-1043">Host membrane</keyword>
<keyword evidence="7" id="KW-0261">Viral envelope protein</keyword>
<dbReference type="InterPro" id="IPR043473">
    <property type="entry name" value="S2_sf_CoV"/>
</dbReference>
<dbReference type="GO" id="GO:0044173">
    <property type="term" value="C:host cell endoplasmic reticulum-Golgi intermediate compartment membrane"/>
    <property type="evidence" value="ECO:0007669"/>
    <property type="project" value="UniProtKB-SubCell"/>
</dbReference>
<evidence type="ECO:0000256" key="10">
    <source>
        <dbReference type="ARBA" id="ARBA00023054"/>
    </source>
</evidence>
<feature type="domain" description="Coronavirus spike (S) glycoprotein S2 subunit heptad repeat 1 (HR1) region profile" evidence="15">
    <location>
        <begin position="964"/>
        <end position="1083"/>
    </location>
</feature>
<dbReference type="InterPro" id="IPR002551">
    <property type="entry name" value="Spike_S1_CoV"/>
</dbReference>
<evidence type="ECO:0000256" key="8">
    <source>
        <dbReference type="ARBA" id="ARBA00022989"/>
    </source>
</evidence>
<dbReference type="GO" id="GO:0055036">
    <property type="term" value="C:virion membrane"/>
    <property type="evidence" value="ECO:0007669"/>
    <property type="project" value="UniProtKB-SubCell"/>
</dbReference>
<evidence type="ECO:0000313" key="17">
    <source>
        <dbReference type="EMBL" id="WCC62352.1"/>
    </source>
</evidence>
<keyword evidence="12" id="KW-0325">Glycoprotein</keyword>
<feature type="transmembrane region" description="Helical" evidence="14">
    <location>
        <begin position="1318"/>
        <end position="1337"/>
    </location>
</feature>
<proteinExistence type="predicted"/>
<evidence type="ECO:0000256" key="5">
    <source>
        <dbReference type="ARBA" id="ARBA00022844"/>
    </source>
</evidence>
<dbReference type="PROSITE" id="PS51923">
    <property type="entry name" value="COV_S2_HR1"/>
    <property type="match status" value="1"/>
</dbReference>
<dbReference type="Gene3D" id="1.20.5.300">
    <property type="match status" value="2"/>
</dbReference>
<dbReference type="GO" id="GO:0016020">
    <property type="term" value="C:membrane"/>
    <property type="evidence" value="ECO:0007669"/>
    <property type="project" value="InterPro"/>
</dbReference>
<dbReference type="EMBL" id="OQ175133">
    <property type="protein sequence ID" value="WCC62352.1"/>
    <property type="molecule type" value="Genomic_RNA"/>
</dbReference>
<dbReference type="GO" id="GO:0019064">
    <property type="term" value="P:fusion of virus membrane with host plasma membrane"/>
    <property type="evidence" value="ECO:0007669"/>
    <property type="project" value="InterPro"/>
</dbReference>
<keyword evidence="9" id="KW-0843">Virulence</keyword>
<evidence type="ECO:0000256" key="14">
    <source>
        <dbReference type="SAM" id="Phobius"/>
    </source>
</evidence>
<evidence type="ECO:0000256" key="11">
    <source>
        <dbReference type="ARBA" id="ARBA00023136"/>
    </source>
</evidence>
<keyword evidence="8 14" id="KW-1133">Transmembrane helix</keyword>
<dbReference type="Pfam" id="PF19209">
    <property type="entry name" value="CoV_S1_C"/>
    <property type="match status" value="1"/>
</dbReference>
<name>A0AA49ECY1_9NIDO</name>
<gene>
    <name evidence="17" type="primary">S</name>
</gene>
<dbReference type="Pfam" id="PF19214">
    <property type="entry name" value="CoV_S2_C"/>
    <property type="match status" value="1"/>
</dbReference>
<evidence type="ECO:0000256" key="12">
    <source>
        <dbReference type="ARBA" id="ARBA00023180"/>
    </source>
</evidence>
<evidence type="ECO:0000256" key="9">
    <source>
        <dbReference type="ARBA" id="ARBA00023026"/>
    </source>
</evidence>
<keyword evidence="11 14" id="KW-0472">Membrane</keyword>
<dbReference type="Pfam" id="PF01600">
    <property type="entry name" value="CoV_S1"/>
    <property type="match status" value="1"/>
</dbReference>
<sequence length="1376" mass="151806">MWFFKSLSQHDEMKYLLLLLIFCIHQKMAALNPSCNGPSDFTRFFSRFNLPSNAQLVVGGYLPNASANWYCGAGRNPVTYNNTHGFFMRVNEGNNDGLVMGISQATFDSSKWQLYLFKPKNTNKVALRICKWPRAVDISVSAGAPTFTECLFRQGDLDFDLPPNQNIVIGLTWSGNSFTLFTDRITKFTLDNADWSTIRAICLDGAYCAMQFPRSIIYYKFNTSSGFSYSVCDGPDCEGFATNVFAVEAGGYIPESFSFNNWFLLTNTSTLVNGRVLSNQPLLVSCLIAVPKFLSGSSTFYFNESLSDGCNGAQTNHTPDAFRFNINDTQSLVAANSVVLTTIEGFDISLICSNTSDPLTASSFSIPFGAVDTAYYCFLNVSYGVNYTIEFLSVLPPSVKEVVVTKYGSVYINGYGYIHTGQLASVQINIPSYGESYGVWTVAATTFTDVMVEVNGTNIVRVLYCDNPETRLMCSQLSFDLQDGFYAITPYNDYFVDQPYAFVQLPAFNNHAFLKLELNVTFGQYVNSDVESYSILFNGEESSCVSTSQFTLSISTNFVPKNAYHDLIFQSKCPFTPYSVNNYLSFGKFCVSNHTLAEACQVEVYVKRSSDTHYITTLYFQHSSGDVVTGVPEALGGVTDVSFFKEGVCSQYTIYGHKGQGKIVKSDVEYLAGLYYTAPSGQILAFKNITTGDIYSVLPCSFSQQAVFIEGRIVGVMSSINSTYAYNYTTELPGFFYHSNDDSNCTEPALVYSNIGVCKNGAIGLVGIRNTQPKIQPMSEGVISIPTNLTMQIRTEYIQLFSKPVSIDCAMYVCNGNERCNRLLGQYASACRTIESSLQLSARLESVEVNDMLTISEKALELGTIEKFGGGDYNFTNVLGASTGQKSVIEDILFDKVVTNGLGTVDEDYKKCTNGLSISDLVCAQYYNGIMVLPGVADAEKVHMYSASLMGGMALGGITAAAALPFSYAVQARLNYVALQTDVLQRNQQLLAQSFNNAIGNITMAFESVNDAIEQTSQGLSTVAQALTKVQDVVNGQGLALSHLTNQLQKNFQAISSSISDIYARLDQLTADAQVDRLITGRLSALNAFVSQTMTRYVEVQASRRLAQQKVNECVKSQSTRYGFCGDDGEHIFSMVQGAPQGLMFLHTVLVPSGYVNVTAVSGLCVDDTKAFVLREPGLVMFLKQSDSTDSYFLTPRKMFEPRAISVTDLVQVETCLVAYFNLSSDQLPDVVPDYIDVNKTLEDILASLPNRTEPNFPLDVFNATYLNLTGEIADLEMRSEYLKNTTEELRLLINSINSTLVDLEWLNRVETFIKWPWWVWLIIVIVLIFVVSLLLFCCIATGCCGCCGCFGACFSGCCKGPRLQPYEPIEKVHIQ</sequence>
<dbReference type="InterPro" id="IPR002552">
    <property type="entry name" value="Spike_S2_CoV"/>
</dbReference>
<dbReference type="Pfam" id="PF01601">
    <property type="entry name" value="CoV_S2"/>
    <property type="match status" value="1"/>
</dbReference>
<evidence type="ECO:0000256" key="13">
    <source>
        <dbReference type="ARBA" id="ARBA00023296"/>
    </source>
</evidence>
<keyword evidence="13" id="KW-1160">Virus entry into host cell</keyword>
<reference evidence="17" key="1">
    <citation type="submission" date="2023-01" db="EMBL/GenBank/DDBJ databases">
        <title>Panoramic Analysis of Coronaviruses Carried by Representative Bat Species in Southern China to Better Understand the Coronavirus Sphere.</title>
        <authorList>
            <person name="Han Y."/>
            <person name="Xu P."/>
            <person name="Wang Y."/>
            <person name="Zhao W."/>
            <person name="Wang J."/>
            <person name="Jin Q."/>
            <person name="Wu Z."/>
        </authorList>
    </citation>
    <scope>NUCLEOTIDE SEQUENCE</scope>
    <source>
        <strain evidence="17">BtMr-AlphaCoV/GD2017-Q113</strain>
    </source>
</reference>
<evidence type="ECO:0000256" key="3">
    <source>
        <dbReference type="ARBA" id="ARBA00022729"/>
    </source>
</evidence>
<dbReference type="InterPro" id="IPR044874">
    <property type="entry name" value="Spike_S2_CoV_HR2"/>
</dbReference>
<dbReference type="InterPro" id="IPR043607">
    <property type="entry name" value="CoV_S1_C"/>
</dbReference>
<keyword evidence="10" id="KW-0175">Coiled coil</keyword>
<dbReference type="GO" id="GO:0039654">
    <property type="term" value="P:fusion of virus membrane with host endosome membrane"/>
    <property type="evidence" value="ECO:0007669"/>
    <property type="project" value="InterPro"/>
</dbReference>
<dbReference type="Gene3D" id="2.60.40.3130">
    <property type="match status" value="1"/>
</dbReference>
<dbReference type="InterPro" id="IPR043614">
    <property type="entry name" value="Spike_S2_CoV_C"/>
</dbReference>
<evidence type="ECO:0000256" key="1">
    <source>
        <dbReference type="ARBA" id="ARBA00022581"/>
    </source>
</evidence>
<dbReference type="SUPFAM" id="SSF111474">
    <property type="entry name" value="Coronavirus S2 glycoprotein"/>
    <property type="match status" value="2"/>
</dbReference>
<evidence type="ECO:0000259" key="16">
    <source>
        <dbReference type="PROSITE" id="PS51924"/>
    </source>
</evidence>
<keyword evidence="1" id="KW-0945">Host-virus interaction</keyword>
<evidence type="ECO:0000256" key="6">
    <source>
        <dbReference type="ARBA" id="ARBA00022870"/>
    </source>
</evidence>
<dbReference type="GO" id="GO:0019031">
    <property type="term" value="C:viral envelope"/>
    <property type="evidence" value="ECO:0007669"/>
    <property type="project" value="UniProtKB-KW"/>
</dbReference>
<evidence type="ECO:0000256" key="4">
    <source>
        <dbReference type="ARBA" id="ARBA00022804"/>
    </source>
</evidence>
<keyword evidence="5" id="KW-0946">Virion</keyword>
<evidence type="ECO:0000259" key="15">
    <source>
        <dbReference type="PROSITE" id="PS51923"/>
    </source>
</evidence>
<keyword evidence="4" id="KW-1161">Viral attachment to host cell</keyword>
<feature type="domain" description="Coronavirus spike (S) glycoprotein S2 subunit heptad repeat 2 (HR2) region profile" evidence="16">
    <location>
        <begin position="1233"/>
        <end position="1329"/>
    </location>
</feature>
<dbReference type="InterPro" id="IPR044873">
    <property type="entry name" value="Spike_S2_CoV_HR1"/>
</dbReference>
<keyword evidence="2 14" id="KW-0812">Transmembrane</keyword>